<dbReference type="CDD" id="cd02037">
    <property type="entry name" value="Mrp_NBP35"/>
    <property type="match status" value="1"/>
</dbReference>
<dbReference type="GO" id="GO:0016887">
    <property type="term" value="F:ATP hydrolysis activity"/>
    <property type="evidence" value="ECO:0007669"/>
    <property type="project" value="UniProtKB-UniRule"/>
</dbReference>
<evidence type="ECO:0000313" key="7">
    <source>
        <dbReference type="EMBL" id="HJB37988.1"/>
    </source>
</evidence>
<dbReference type="HAMAP" id="MF_02040">
    <property type="entry name" value="Mrp_NBP35"/>
    <property type="match status" value="1"/>
</dbReference>
<keyword evidence="4 6" id="KW-0408">Iron</keyword>
<dbReference type="SUPFAM" id="SSF52540">
    <property type="entry name" value="P-loop containing nucleoside triphosphate hydrolases"/>
    <property type="match status" value="1"/>
</dbReference>
<dbReference type="GO" id="GO:0140663">
    <property type="term" value="F:ATP-dependent FeS chaperone activity"/>
    <property type="evidence" value="ECO:0007669"/>
    <property type="project" value="InterPro"/>
</dbReference>
<organism evidence="7 8">
    <name type="scientific">Candidatus Acutalibacter ornithocaccae</name>
    <dbReference type="NCBI Taxonomy" id="2838416"/>
    <lineage>
        <taxon>Bacteria</taxon>
        <taxon>Bacillati</taxon>
        <taxon>Bacillota</taxon>
        <taxon>Clostridia</taxon>
        <taxon>Eubacteriales</taxon>
        <taxon>Acutalibacteraceae</taxon>
        <taxon>Acutalibacter</taxon>
    </lineage>
</organism>
<protein>
    <recommendedName>
        <fullName evidence="6">Iron-sulfur cluster carrier protein</fullName>
    </recommendedName>
</protein>
<reference evidence="7" key="2">
    <citation type="submission" date="2021-04" db="EMBL/GenBank/DDBJ databases">
        <authorList>
            <person name="Gilroy R."/>
        </authorList>
    </citation>
    <scope>NUCLEOTIDE SEQUENCE</scope>
    <source>
        <strain evidence="7">ChiBcolR8-3208</strain>
    </source>
</reference>
<dbReference type="GO" id="GO:0005524">
    <property type="term" value="F:ATP binding"/>
    <property type="evidence" value="ECO:0007669"/>
    <property type="project" value="UniProtKB-UniRule"/>
</dbReference>
<dbReference type="PANTHER" id="PTHR42961:SF2">
    <property type="entry name" value="IRON-SULFUR PROTEIN NUBPL"/>
    <property type="match status" value="1"/>
</dbReference>
<dbReference type="Proteomes" id="UP000824214">
    <property type="component" value="Unassembled WGS sequence"/>
</dbReference>
<evidence type="ECO:0000256" key="4">
    <source>
        <dbReference type="ARBA" id="ARBA00023004"/>
    </source>
</evidence>
<dbReference type="Gene3D" id="3.40.50.300">
    <property type="entry name" value="P-loop containing nucleotide triphosphate hydrolases"/>
    <property type="match status" value="1"/>
</dbReference>
<sequence length="280" mass="30205">MSENCTHDCSSCGENCPSRQQPQSFLEKTNDLSHVKKVIGVVSGKGGVGKSLVTSLLATSLRRRGSDVAVLDADITGPSIPKCFGMKQRALSDENGIYPVATKTGIKVMSINLLLEEETSPVVWRGPVIAGAIKQFWTDVIWGNVDYMFVDMPPGTGDAPLTVFQSLPLDGILIVTSPQELVGMIVSKAVEMAKMMDVPVLGLVENMSYVKCPDCGREIHVFGESHIDEVAAKYGLKVLGKLPMEPKLAAACDRGAIELFEGDWLEPTADLIEGLPQKEQ</sequence>
<dbReference type="InterPro" id="IPR033756">
    <property type="entry name" value="YlxH/NBP35"/>
</dbReference>
<evidence type="ECO:0000313" key="8">
    <source>
        <dbReference type="Proteomes" id="UP000824214"/>
    </source>
</evidence>
<evidence type="ECO:0000256" key="6">
    <source>
        <dbReference type="HAMAP-Rule" id="MF_02040"/>
    </source>
</evidence>
<dbReference type="InterPro" id="IPR044304">
    <property type="entry name" value="NUBPL-like"/>
</dbReference>
<comment type="subunit">
    <text evidence="6">Homodimer.</text>
</comment>
<gene>
    <name evidence="7" type="ORF">H9942_07970</name>
</gene>
<feature type="binding site" evidence="6">
    <location>
        <begin position="44"/>
        <end position="51"/>
    </location>
    <ligand>
        <name>ATP</name>
        <dbReference type="ChEBI" id="CHEBI:30616"/>
    </ligand>
</feature>
<dbReference type="Pfam" id="PF10609">
    <property type="entry name" value="ParA"/>
    <property type="match status" value="1"/>
</dbReference>
<reference evidence="7" key="1">
    <citation type="journal article" date="2021" name="PeerJ">
        <title>Extensive microbial diversity within the chicken gut microbiome revealed by metagenomics and culture.</title>
        <authorList>
            <person name="Gilroy R."/>
            <person name="Ravi A."/>
            <person name="Getino M."/>
            <person name="Pursley I."/>
            <person name="Horton D.L."/>
            <person name="Alikhan N.F."/>
            <person name="Baker D."/>
            <person name="Gharbi K."/>
            <person name="Hall N."/>
            <person name="Watson M."/>
            <person name="Adriaenssens E.M."/>
            <person name="Foster-Nyarko E."/>
            <person name="Jarju S."/>
            <person name="Secka A."/>
            <person name="Antonio M."/>
            <person name="Oren A."/>
            <person name="Chaudhuri R.R."/>
            <person name="La Ragione R."/>
            <person name="Hildebrand F."/>
            <person name="Pallen M.J."/>
        </authorList>
    </citation>
    <scope>NUCLEOTIDE SEQUENCE</scope>
    <source>
        <strain evidence="7">ChiBcolR8-3208</strain>
    </source>
</reference>
<dbReference type="InterPro" id="IPR027417">
    <property type="entry name" value="P-loop_NTPase"/>
</dbReference>
<evidence type="ECO:0000256" key="1">
    <source>
        <dbReference type="ARBA" id="ARBA00022723"/>
    </source>
</evidence>
<evidence type="ECO:0000256" key="2">
    <source>
        <dbReference type="ARBA" id="ARBA00022741"/>
    </source>
</evidence>
<dbReference type="FunFam" id="3.40.50.300:FF:001119">
    <property type="entry name" value="Iron-sulfur cluster carrier protein"/>
    <property type="match status" value="1"/>
</dbReference>
<dbReference type="PANTHER" id="PTHR42961">
    <property type="entry name" value="IRON-SULFUR PROTEIN NUBPL"/>
    <property type="match status" value="1"/>
</dbReference>
<dbReference type="GO" id="GO:0046872">
    <property type="term" value="F:metal ion binding"/>
    <property type="evidence" value="ECO:0007669"/>
    <property type="project" value="UniProtKB-KW"/>
</dbReference>
<keyword evidence="6" id="KW-0378">Hydrolase</keyword>
<keyword evidence="2 6" id="KW-0547">Nucleotide-binding</keyword>
<keyword evidence="3 6" id="KW-0067">ATP-binding</keyword>
<keyword evidence="1 6" id="KW-0479">Metal-binding</keyword>
<evidence type="ECO:0000256" key="3">
    <source>
        <dbReference type="ARBA" id="ARBA00022840"/>
    </source>
</evidence>
<dbReference type="InterPro" id="IPR019591">
    <property type="entry name" value="Mrp/NBP35_ATP-bd"/>
</dbReference>
<accession>A0A9D2M077</accession>
<comment type="caution">
    <text evidence="7">The sequence shown here is derived from an EMBL/GenBank/DDBJ whole genome shotgun (WGS) entry which is preliminary data.</text>
</comment>
<dbReference type="AlphaFoldDB" id="A0A9D2M077"/>
<dbReference type="GO" id="GO:0016226">
    <property type="term" value="P:iron-sulfur cluster assembly"/>
    <property type="evidence" value="ECO:0007669"/>
    <property type="project" value="InterPro"/>
</dbReference>
<name>A0A9D2M077_9FIRM</name>
<comment type="function">
    <text evidence="6">Binds and transfers iron-sulfur (Fe-S) clusters to target apoproteins. Can hydrolyze ATP.</text>
</comment>
<comment type="similarity">
    <text evidence="6">Belongs to the Mrp/NBP35 ATP-binding proteins family.</text>
</comment>
<dbReference type="GO" id="GO:0051539">
    <property type="term" value="F:4 iron, 4 sulfur cluster binding"/>
    <property type="evidence" value="ECO:0007669"/>
    <property type="project" value="TreeGrafter"/>
</dbReference>
<proteinExistence type="inferred from homology"/>
<evidence type="ECO:0000256" key="5">
    <source>
        <dbReference type="ARBA" id="ARBA00023014"/>
    </source>
</evidence>
<dbReference type="EMBL" id="DWXZ01000170">
    <property type="protein sequence ID" value="HJB37988.1"/>
    <property type="molecule type" value="Genomic_DNA"/>
</dbReference>
<keyword evidence="5 6" id="KW-0411">Iron-sulfur</keyword>